<dbReference type="InterPro" id="IPR007023">
    <property type="entry name" value="Ribosom_reg"/>
</dbReference>
<dbReference type="OMA" id="ACDKNRI"/>
<comment type="similarity">
    <text evidence="2 5">Belongs to the RRS1 family.</text>
</comment>
<dbReference type="GO" id="GO:0005634">
    <property type="term" value="C:nucleus"/>
    <property type="evidence" value="ECO:0007669"/>
    <property type="project" value="UniProtKB-SubCell"/>
</dbReference>
<accession>A0A0G4FUU5</accession>
<proteinExistence type="inferred from homology"/>
<dbReference type="PhylomeDB" id="A0A0G4FUU5"/>
<dbReference type="InParanoid" id="A0A0G4FUU5"/>
<dbReference type="OrthoDB" id="28455at2759"/>
<evidence type="ECO:0000256" key="1">
    <source>
        <dbReference type="ARBA" id="ARBA00004123"/>
    </source>
</evidence>
<evidence type="ECO:0000256" key="7">
    <source>
        <dbReference type="SAM" id="MobiDB-lite"/>
    </source>
</evidence>
<sequence>MASESDAQNDPMQRFTPKRLMGREADKADGQPPLRTSRSAVPEKADNLSYDLQHLLGVDITPIPSHDQLNSMTRDNAQLLVNRVFGLPTHMTDEGLVATLPTRPTYLLPRRLPIPKQKAKTRWKKFAETKGIVKRKRSRIVWDEVKQDWVPRWGYKSLKANLDKATPIVEVKHGQDPLEDPFQKRAEERQLVKAKQKLREMRNKLEGAGVRLPAGVANLASDVANRKKPKDDISTSLKRAQVSTASYGLFDKTARGETRTPPKKRRKVTPQPVSDEKASYQKTLHRLFKGGGGEIDRGKAGNIATFEEETERSRRNKVKGGKVRKGKAVGGRGGKGKGIGGKGGKGKSKR</sequence>
<reference evidence="8 9" key="1">
    <citation type="submission" date="2014-11" db="EMBL/GenBank/DDBJ databases">
        <authorList>
            <person name="Zhu J."/>
            <person name="Qi W."/>
            <person name="Song R."/>
        </authorList>
    </citation>
    <scope>NUCLEOTIDE SEQUENCE [LARGE SCALE GENOMIC DNA]</scope>
</reference>
<feature type="compositionally biased region" description="Basic residues" evidence="7">
    <location>
        <begin position="314"/>
        <end position="327"/>
    </location>
</feature>
<dbReference type="Pfam" id="PF04939">
    <property type="entry name" value="RRS1"/>
    <property type="match status" value="1"/>
</dbReference>
<keyword evidence="3 5" id="KW-0690">Ribosome biogenesis</keyword>
<keyword evidence="6" id="KW-0175">Coiled coil</keyword>
<evidence type="ECO:0000256" key="3">
    <source>
        <dbReference type="ARBA" id="ARBA00022517"/>
    </source>
</evidence>
<feature type="compositionally biased region" description="Polar residues" evidence="7">
    <location>
        <begin position="1"/>
        <end position="11"/>
    </location>
</feature>
<evidence type="ECO:0000256" key="5">
    <source>
        <dbReference type="RuleBase" id="RU364132"/>
    </source>
</evidence>
<organism evidence="8 9">
    <name type="scientific">Vitrella brassicaformis (strain CCMP3155)</name>
    <dbReference type="NCBI Taxonomy" id="1169540"/>
    <lineage>
        <taxon>Eukaryota</taxon>
        <taxon>Sar</taxon>
        <taxon>Alveolata</taxon>
        <taxon>Colpodellida</taxon>
        <taxon>Vitrellaceae</taxon>
        <taxon>Vitrella</taxon>
    </lineage>
</organism>
<feature type="compositionally biased region" description="Gly residues" evidence="7">
    <location>
        <begin position="328"/>
        <end position="343"/>
    </location>
</feature>
<feature type="region of interest" description="Disordered" evidence="7">
    <location>
        <begin position="248"/>
        <end position="350"/>
    </location>
</feature>
<protein>
    <recommendedName>
        <fullName evidence="5">Ribosome biogenesis regulatory protein</fullName>
    </recommendedName>
</protein>
<comment type="subcellular location">
    <subcellularLocation>
        <location evidence="1 5">Nucleus</location>
    </subcellularLocation>
</comment>
<dbReference type="VEuPathDB" id="CryptoDB:Vbra_4466"/>
<evidence type="ECO:0000256" key="4">
    <source>
        <dbReference type="ARBA" id="ARBA00023242"/>
    </source>
</evidence>
<dbReference type="AlphaFoldDB" id="A0A0G4FUU5"/>
<dbReference type="STRING" id="1169540.A0A0G4FUU5"/>
<evidence type="ECO:0000313" key="9">
    <source>
        <dbReference type="Proteomes" id="UP000041254"/>
    </source>
</evidence>
<gene>
    <name evidence="8" type="ORF">Vbra_4466</name>
</gene>
<evidence type="ECO:0000313" key="8">
    <source>
        <dbReference type="EMBL" id="CEM18495.1"/>
    </source>
</evidence>
<feature type="region of interest" description="Disordered" evidence="7">
    <location>
        <begin position="1"/>
        <end position="44"/>
    </location>
</feature>
<dbReference type="FunCoup" id="A0A0G4FUU5">
    <property type="interactions" value="325"/>
</dbReference>
<dbReference type="GO" id="GO:0042254">
    <property type="term" value="P:ribosome biogenesis"/>
    <property type="evidence" value="ECO:0007669"/>
    <property type="project" value="UniProtKB-KW"/>
</dbReference>
<dbReference type="EMBL" id="CDMY01000501">
    <property type="protein sequence ID" value="CEM18495.1"/>
    <property type="molecule type" value="Genomic_DNA"/>
</dbReference>
<evidence type="ECO:0000256" key="2">
    <source>
        <dbReference type="ARBA" id="ARBA00010077"/>
    </source>
</evidence>
<keyword evidence="9" id="KW-1185">Reference proteome</keyword>
<comment type="function">
    <text evidence="5">Involved in ribosomal large subunit assembly.</text>
</comment>
<feature type="coiled-coil region" evidence="6">
    <location>
        <begin position="184"/>
        <end position="211"/>
    </location>
</feature>
<name>A0A0G4FUU5_VITBC</name>
<evidence type="ECO:0000256" key="6">
    <source>
        <dbReference type="SAM" id="Coils"/>
    </source>
</evidence>
<keyword evidence="4 5" id="KW-0539">Nucleus</keyword>
<dbReference type="Proteomes" id="UP000041254">
    <property type="component" value="Unassembled WGS sequence"/>
</dbReference>